<dbReference type="AlphaFoldDB" id="A0A1H1IH01"/>
<dbReference type="RefSeq" id="WP_170288741.1">
    <property type="nucleotide sequence ID" value="NZ_FNKJ01000003.1"/>
</dbReference>
<protein>
    <submittedName>
        <fullName evidence="2">Uncharacterized protein</fullName>
    </submittedName>
</protein>
<evidence type="ECO:0000313" key="2">
    <source>
        <dbReference type="EMBL" id="SDR36638.1"/>
    </source>
</evidence>
<accession>A0A1H1IH01</accession>
<dbReference type="Proteomes" id="UP000199570">
    <property type="component" value="Unassembled WGS sequence"/>
</dbReference>
<organism evidence="2 3">
    <name type="scientific">Pseudomonas moorei</name>
    <dbReference type="NCBI Taxonomy" id="395599"/>
    <lineage>
        <taxon>Bacteria</taxon>
        <taxon>Pseudomonadati</taxon>
        <taxon>Pseudomonadota</taxon>
        <taxon>Gammaproteobacteria</taxon>
        <taxon>Pseudomonadales</taxon>
        <taxon>Pseudomonadaceae</taxon>
        <taxon>Pseudomonas</taxon>
    </lineage>
</organism>
<feature type="region of interest" description="Disordered" evidence="1">
    <location>
        <begin position="19"/>
        <end position="46"/>
    </location>
</feature>
<gene>
    <name evidence="2" type="ORF">SAMN04490195_5362</name>
</gene>
<name>A0A1H1IH01_9PSED</name>
<sequence length="270" mass="29682">MMINSTSNPVVESGLALTGSKTMTTNPGGNTGISQSPPQAPTGSFGSTTVSTMANQLSEASLRAQARDASLTRVELESLARKTVNELLSPYYTANKLKHDTEVPDTDDPTLLARAEKATLYTRGLASNPFSGMSADQLALITYDDSGTFTVNERRAALEESDKQEFAWRQKVVAEAEHEYNTTGKLTKFFQSVLDHYKGLPRIEQADYPSNYESRLNELIALDFNYLTHVAEGKEKVDIESFILKIPNSDSNLPDYEQSSSKPPQPSERS</sequence>
<reference evidence="3" key="1">
    <citation type="submission" date="2016-10" db="EMBL/GenBank/DDBJ databases">
        <authorList>
            <person name="Varghese N."/>
            <person name="Submissions S."/>
        </authorList>
    </citation>
    <scope>NUCLEOTIDE SEQUENCE [LARGE SCALE GENOMIC DNA]</scope>
    <source>
        <strain evidence="3">BS3775</strain>
    </source>
</reference>
<proteinExistence type="predicted"/>
<keyword evidence="3" id="KW-1185">Reference proteome</keyword>
<feature type="region of interest" description="Disordered" evidence="1">
    <location>
        <begin position="247"/>
        <end position="270"/>
    </location>
</feature>
<evidence type="ECO:0000256" key="1">
    <source>
        <dbReference type="SAM" id="MobiDB-lite"/>
    </source>
</evidence>
<dbReference type="EMBL" id="FNKJ01000003">
    <property type="protein sequence ID" value="SDR36638.1"/>
    <property type="molecule type" value="Genomic_DNA"/>
</dbReference>
<evidence type="ECO:0000313" key="3">
    <source>
        <dbReference type="Proteomes" id="UP000199570"/>
    </source>
</evidence>